<dbReference type="Gene3D" id="1.20.1270.60">
    <property type="entry name" value="Arfaptin homology (AH) domain/BAR domain"/>
    <property type="match status" value="1"/>
</dbReference>
<dbReference type="PANTHER" id="PTHR14167">
    <property type="entry name" value="SH3 DOMAIN-CONTAINING"/>
    <property type="match status" value="1"/>
</dbReference>
<proteinExistence type="predicted"/>
<dbReference type="Gene3D" id="2.30.30.40">
    <property type="entry name" value="SH3 Domains"/>
    <property type="match status" value="1"/>
</dbReference>
<feature type="compositionally biased region" description="Polar residues" evidence="7">
    <location>
        <begin position="276"/>
        <end position="289"/>
    </location>
</feature>
<evidence type="ECO:0000256" key="1">
    <source>
        <dbReference type="ARBA" id="ARBA00004170"/>
    </source>
</evidence>
<evidence type="ECO:0000256" key="6">
    <source>
        <dbReference type="SAM" id="Coils"/>
    </source>
</evidence>
<dbReference type="SMART" id="SM00326">
    <property type="entry name" value="SH3"/>
    <property type="match status" value="1"/>
</dbReference>
<feature type="compositionally biased region" description="Basic and acidic residues" evidence="7">
    <location>
        <begin position="520"/>
        <end position="532"/>
    </location>
</feature>
<evidence type="ECO:0000256" key="5">
    <source>
        <dbReference type="PROSITE-ProRule" id="PRU00192"/>
    </source>
</evidence>
<feature type="region of interest" description="Disordered" evidence="7">
    <location>
        <begin position="468"/>
        <end position="622"/>
    </location>
</feature>
<comment type="caution">
    <text evidence="10">The sequence shown here is derived from an EMBL/GenBank/DDBJ whole genome shotgun (WGS) entry which is preliminary data.</text>
</comment>
<dbReference type="PROSITE" id="PS50002">
    <property type="entry name" value="SH3"/>
    <property type="match status" value="1"/>
</dbReference>
<evidence type="ECO:0000259" key="9">
    <source>
        <dbReference type="PROSITE" id="PS51021"/>
    </source>
</evidence>
<dbReference type="InterPro" id="IPR050384">
    <property type="entry name" value="Endophilin_SH3RF"/>
</dbReference>
<dbReference type="SUPFAM" id="SSF50044">
    <property type="entry name" value="SH3-domain"/>
    <property type="match status" value="1"/>
</dbReference>
<dbReference type="EMBL" id="NIDF01000004">
    <property type="protein sequence ID" value="TYJ58484.1"/>
    <property type="molecule type" value="Genomic_DNA"/>
</dbReference>
<dbReference type="GO" id="GO:0005737">
    <property type="term" value="C:cytoplasm"/>
    <property type="evidence" value="ECO:0007669"/>
    <property type="project" value="InterPro"/>
</dbReference>
<evidence type="ECO:0008006" key="12">
    <source>
        <dbReference type="Google" id="ProtNLM"/>
    </source>
</evidence>
<dbReference type="InterPro" id="IPR004148">
    <property type="entry name" value="BAR_dom"/>
</dbReference>
<feature type="compositionally biased region" description="Low complexity" evidence="7">
    <location>
        <begin position="540"/>
        <end position="549"/>
    </location>
</feature>
<gene>
    <name evidence="10" type="ORF">B9479_000691</name>
</gene>
<feature type="domain" description="BAR" evidence="9">
    <location>
        <begin position="26"/>
        <end position="254"/>
    </location>
</feature>
<dbReference type="Proteomes" id="UP000322245">
    <property type="component" value="Unassembled WGS sequence"/>
</dbReference>
<name>A0A5D3B6Q1_9TREE</name>
<organism evidence="10 11">
    <name type="scientific">Cryptococcus floricola</name>
    <dbReference type="NCBI Taxonomy" id="2591691"/>
    <lineage>
        <taxon>Eukaryota</taxon>
        <taxon>Fungi</taxon>
        <taxon>Dikarya</taxon>
        <taxon>Basidiomycota</taxon>
        <taxon>Agaricomycotina</taxon>
        <taxon>Tremellomycetes</taxon>
        <taxon>Tremellales</taxon>
        <taxon>Cryptococcaceae</taxon>
        <taxon>Cryptococcus</taxon>
    </lineage>
</organism>
<reference evidence="10 11" key="1">
    <citation type="submission" date="2017-05" db="EMBL/GenBank/DDBJ databases">
        <title>The Genome Sequence of Tsuchiyaea wingfieldii DSM 27421.</title>
        <authorList>
            <person name="Cuomo C."/>
            <person name="Passer A."/>
            <person name="Billmyre B."/>
            <person name="Heitman J."/>
        </authorList>
    </citation>
    <scope>NUCLEOTIDE SEQUENCE [LARGE SCALE GENOMIC DNA]</scope>
    <source>
        <strain evidence="10 11">DSM 27421</strain>
    </source>
</reference>
<dbReference type="InterPro" id="IPR036028">
    <property type="entry name" value="SH3-like_dom_sf"/>
</dbReference>
<sequence length="622" mass="68805">MQRKALKQFGAYLWPLQLGKVTQWTSEKVFSGEKTHLSEEFIETEKEIEVRRIGIERLHATSLPFYEQLTKAKATADPYPPPGSGKDKISRTEALGLVMIDYGEEIGEDYGDALSKYGRARCRLASVQEDFASRMSDSYIAGMESALAAVNEYKTLRKKLDSRRLALDATITKAQNSKKDAALLEDEIEMAKARFQEVEEETHSRMVGIQEAEDEQYALLSDLLDSELEYHSKCRGILEDLRQNWGSHGNRRKTAPKGRSRSNTATSTRSLGRTAITRSHSSKHNTAPPSSEEDTQETVGRSRSQSNASNSGKSKEKRSMLPSFGSLGRKSGLSNATPKKEKKPKKSDSRAALHSEEEEEEEYRPVTYSAPRADRDKDRSQSQLSSVLSYNSSTYDQPPPSLRRTFTSPPTPDTRYPDPSARYVKALYDYQANKDDELGLRVGMVIKVETEVNDDWWIGESEGRSGLFPKTYTEDHVPSPEATMPRRHLPPPIHQPVNNHNVPPSPNLSLNDSEFESEAESTHDGFYDHDHNLTAPLSHAPQPQAAPAPLRVSPLTGKKAPAPPPSRRAQSSSNILDLSKDLGDTYLSPPRAGSGYGRQRSGTATAANGGAPVASPFAGGDD</sequence>
<dbReference type="SUPFAM" id="SSF103657">
    <property type="entry name" value="BAR/IMD domain-like"/>
    <property type="match status" value="1"/>
</dbReference>
<evidence type="ECO:0000313" key="11">
    <source>
        <dbReference type="Proteomes" id="UP000322245"/>
    </source>
</evidence>
<feature type="region of interest" description="Disordered" evidence="7">
    <location>
        <begin position="246"/>
        <end position="420"/>
    </location>
</feature>
<dbReference type="CDD" id="cd00174">
    <property type="entry name" value="SH3"/>
    <property type="match status" value="1"/>
</dbReference>
<evidence type="ECO:0000256" key="4">
    <source>
        <dbReference type="ARBA" id="ARBA00023136"/>
    </source>
</evidence>
<protein>
    <recommendedName>
        <fullName evidence="12">SH3 domain-containing protein</fullName>
    </recommendedName>
</protein>
<keyword evidence="4" id="KW-0472">Membrane</keyword>
<comment type="subcellular location">
    <subcellularLocation>
        <location evidence="1">Membrane</location>
        <topology evidence="1">Peripheral membrane protein</topology>
    </subcellularLocation>
</comment>
<feature type="compositionally biased region" description="Basic residues" evidence="7">
    <location>
        <begin position="249"/>
        <end position="260"/>
    </location>
</feature>
<dbReference type="Pfam" id="PF03114">
    <property type="entry name" value="BAR"/>
    <property type="match status" value="1"/>
</dbReference>
<dbReference type="PROSITE" id="PS51021">
    <property type="entry name" value="BAR"/>
    <property type="match status" value="1"/>
</dbReference>
<feature type="compositionally biased region" description="Basic and acidic residues" evidence="7">
    <location>
        <begin position="346"/>
        <end position="355"/>
    </location>
</feature>
<keyword evidence="2 5" id="KW-0728">SH3 domain</keyword>
<evidence type="ECO:0000313" key="10">
    <source>
        <dbReference type="EMBL" id="TYJ58484.1"/>
    </source>
</evidence>
<dbReference type="SMART" id="SM00721">
    <property type="entry name" value="BAR"/>
    <property type="match status" value="1"/>
</dbReference>
<dbReference type="PRINTS" id="PR00452">
    <property type="entry name" value="SH3DOMAIN"/>
</dbReference>
<feature type="compositionally biased region" description="Low complexity" evidence="7">
    <location>
        <begin position="381"/>
        <end position="393"/>
    </location>
</feature>
<dbReference type="AlphaFoldDB" id="A0A5D3B6Q1"/>
<evidence type="ECO:0000256" key="7">
    <source>
        <dbReference type="SAM" id="MobiDB-lite"/>
    </source>
</evidence>
<evidence type="ECO:0000256" key="3">
    <source>
        <dbReference type="ARBA" id="ARBA00023054"/>
    </source>
</evidence>
<evidence type="ECO:0000259" key="8">
    <source>
        <dbReference type="PROSITE" id="PS50002"/>
    </source>
</evidence>
<keyword evidence="3 6" id="KW-0175">Coiled coil</keyword>
<dbReference type="InterPro" id="IPR001452">
    <property type="entry name" value="SH3_domain"/>
</dbReference>
<evidence type="ECO:0000256" key="2">
    <source>
        <dbReference type="ARBA" id="ARBA00022443"/>
    </source>
</evidence>
<accession>A0A5D3B6Q1</accession>
<feature type="compositionally biased region" description="Polar residues" evidence="7">
    <location>
        <begin position="297"/>
        <end position="312"/>
    </location>
</feature>
<keyword evidence="11" id="KW-1185">Reference proteome</keyword>
<feature type="domain" description="SH3" evidence="8">
    <location>
        <begin position="419"/>
        <end position="478"/>
    </location>
</feature>
<feature type="compositionally biased region" description="Low complexity" evidence="7">
    <location>
        <begin position="495"/>
        <end position="511"/>
    </location>
</feature>
<feature type="compositionally biased region" description="Low complexity" evidence="7">
    <location>
        <begin position="261"/>
        <end position="270"/>
    </location>
</feature>
<dbReference type="PRINTS" id="PR00499">
    <property type="entry name" value="P67PHOX"/>
</dbReference>
<dbReference type="Pfam" id="PF14604">
    <property type="entry name" value="SH3_9"/>
    <property type="match status" value="1"/>
</dbReference>
<dbReference type="PANTHER" id="PTHR14167:SF81">
    <property type="entry name" value="ENDOPHILIN-A"/>
    <property type="match status" value="1"/>
</dbReference>
<dbReference type="InterPro" id="IPR027267">
    <property type="entry name" value="AH/BAR_dom_sf"/>
</dbReference>
<feature type="coiled-coil region" evidence="6">
    <location>
        <begin position="174"/>
        <end position="201"/>
    </location>
</feature>